<dbReference type="EMBL" id="JAIFRP010004405">
    <property type="protein sequence ID" value="KAK2576558.1"/>
    <property type="molecule type" value="Genomic_DNA"/>
</dbReference>
<dbReference type="PANTHER" id="PTHR24413">
    <property type="entry name" value="SPECKLE-TYPE POZ PROTEIN"/>
    <property type="match status" value="1"/>
</dbReference>
<dbReference type="Proteomes" id="UP001258017">
    <property type="component" value="Unassembled WGS sequence"/>
</dbReference>
<sequence>MEDTSEAHKWQQHLCLLREQYVNLYNANAELQREYAIATAEKQENGFVSRLLATISSLYNQHSYSDITIKLADQEIPAHKFVLSARSDFFSDSVLAGTPVLDWSSLDTRVGLVLLKWIYTGKVSQENLTLDLMKAASSFHLLELVEQCEKYLIGVVDLKDCVQLYIAAEELGVQKLRDHCSSLISAHWEDLTGEDFKEMPGSLLYKLLQAKSTYPLHSAVRLMREDVVFLYLVENNTEVRNIFCLITFIN</sequence>
<dbReference type="PROSITE" id="PS50097">
    <property type="entry name" value="BTB"/>
    <property type="match status" value="1"/>
</dbReference>
<evidence type="ECO:0000313" key="2">
    <source>
        <dbReference type="EMBL" id="KAK2576558.1"/>
    </source>
</evidence>
<reference evidence="2" key="2">
    <citation type="journal article" date="2023" name="Commun. Biol.">
        <title>Intrasexual cuticular hydrocarbon dimorphism in a wasp sheds light on hydrocarbon biosynthesis genes in Hymenoptera.</title>
        <authorList>
            <person name="Moris V.C."/>
            <person name="Podsiadlowski L."/>
            <person name="Martin S."/>
            <person name="Oeyen J.P."/>
            <person name="Donath A."/>
            <person name="Petersen M."/>
            <person name="Wilbrandt J."/>
            <person name="Misof B."/>
            <person name="Liedtke D."/>
            <person name="Thamm M."/>
            <person name="Scheiner R."/>
            <person name="Schmitt T."/>
            <person name="Niehuis O."/>
        </authorList>
    </citation>
    <scope>NUCLEOTIDE SEQUENCE</scope>
    <source>
        <strain evidence="2">GBR_01_08_01A</strain>
    </source>
</reference>
<dbReference type="AlphaFoldDB" id="A0AAD9VJ58"/>
<dbReference type="InterPro" id="IPR011333">
    <property type="entry name" value="SKP1/BTB/POZ_sf"/>
</dbReference>
<organism evidence="2 3">
    <name type="scientific">Odynerus spinipes</name>
    <dbReference type="NCBI Taxonomy" id="1348599"/>
    <lineage>
        <taxon>Eukaryota</taxon>
        <taxon>Metazoa</taxon>
        <taxon>Ecdysozoa</taxon>
        <taxon>Arthropoda</taxon>
        <taxon>Hexapoda</taxon>
        <taxon>Insecta</taxon>
        <taxon>Pterygota</taxon>
        <taxon>Neoptera</taxon>
        <taxon>Endopterygota</taxon>
        <taxon>Hymenoptera</taxon>
        <taxon>Apocrita</taxon>
        <taxon>Aculeata</taxon>
        <taxon>Vespoidea</taxon>
        <taxon>Vespidae</taxon>
        <taxon>Eumeninae</taxon>
        <taxon>Odynerus</taxon>
    </lineage>
</organism>
<protein>
    <recommendedName>
        <fullName evidence="1">BTB domain-containing protein</fullName>
    </recommendedName>
</protein>
<evidence type="ECO:0000313" key="3">
    <source>
        <dbReference type="Proteomes" id="UP001258017"/>
    </source>
</evidence>
<accession>A0AAD9VJ58</accession>
<gene>
    <name evidence="2" type="ORF">KPH14_005231</name>
</gene>
<proteinExistence type="predicted"/>
<dbReference type="InterPro" id="IPR000210">
    <property type="entry name" value="BTB/POZ_dom"/>
</dbReference>
<evidence type="ECO:0000259" key="1">
    <source>
        <dbReference type="PROSITE" id="PS50097"/>
    </source>
</evidence>
<dbReference type="Gene3D" id="3.30.710.10">
    <property type="entry name" value="Potassium Channel Kv1.1, Chain A"/>
    <property type="match status" value="1"/>
</dbReference>
<reference evidence="2" key="1">
    <citation type="submission" date="2021-08" db="EMBL/GenBank/DDBJ databases">
        <authorList>
            <person name="Misof B."/>
            <person name="Oliver O."/>
            <person name="Podsiadlowski L."/>
            <person name="Donath A."/>
            <person name="Peters R."/>
            <person name="Mayer C."/>
            <person name="Rust J."/>
            <person name="Gunkel S."/>
            <person name="Lesny P."/>
            <person name="Martin S."/>
            <person name="Oeyen J.P."/>
            <person name="Petersen M."/>
            <person name="Panagiotis P."/>
            <person name="Wilbrandt J."/>
            <person name="Tanja T."/>
        </authorList>
    </citation>
    <scope>NUCLEOTIDE SEQUENCE</scope>
    <source>
        <strain evidence="2">GBR_01_08_01A</strain>
        <tissue evidence="2">Thorax + abdomen</tissue>
    </source>
</reference>
<dbReference type="Pfam" id="PF00651">
    <property type="entry name" value="BTB"/>
    <property type="match status" value="1"/>
</dbReference>
<dbReference type="SMART" id="SM00225">
    <property type="entry name" value="BTB"/>
    <property type="match status" value="1"/>
</dbReference>
<keyword evidence="3" id="KW-1185">Reference proteome</keyword>
<dbReference type="SUPFAM" id="SSF54695">
    <property type="entry name" value="POZ domain"/>
    <property type="match status" value="1"/>
</dbReference>
<name>A0AAD9VJ58_9HYME</name>
<feature type="domain" description="BTB" evidence="1">
    <location>
        <begin position="65"/>
        <end position="127"/>
    </location>
</feature>
<comment type="caution">
    <text evidence="2">The sequence shown here is derived from an EMBL/GenBank/DDBJ whole genome shotgun (WGS) entry which is preliminary data.</text>
</comment>